<dbReference type="GO" id="GO:0008299">
    <property type="term" value="P:isoprenoid biosynthetic process"/>
    <property type="evidence" value="ECO:0007669"/>
    <property type="project" value="InterPro"/>
</dbReference>
<dbReference type="RefSeq" id="WP_321389316.1">
    <property type="nucleotide sequence ID" value="NZ_CP139487.1"/>
</dbReference>
<evidence type="ECO:0008006" key="3">
    <source>
        <dbReference type="Google" id="ProtNLM"/>
    </source>
</evidence>
<reference evidence="1 2" key="1">
    <citation type="submission" date="2023-11" db="EMBL/GenBank/DDBJ databases">
        <title>Peredibacter starrii A3.12.</title>
        <authorList>
            <person name="Mitchell R.J."/>
        </authorList>
    </citation>
    <scope>NUCLEOTIDE SEQUENCE [LARGE SCALE GENOMIC DNA]</scope>
    <source>
        <strain evidence="1 2">A3.12</strain>
    </source>
</reference>
<dbReference type="PANTHER" id="PTHR43665">
    <property type="entry name" value="ISOPENTENYL-DIPHOSPHATE DELTA-ISOMERASE"/>
    <property type="match status" value="1"/>
</dbReference>
<dbReference type="PANTHER" id="PTHR43665:SF1">
    <property type="entry name" value="ISOPENTENYL-DIPHOSPHATE DELTA-ISOMERASE"/>
    <property type="match status" value="1"/>
</dbReference>
<dbReference type="EMBL" id="CP139487">
    <property type="protein sequence ID" value="WPU63142.1"/>
    <property type="molecule type" value="Genomic_DNA"/>
</dbReference>
<gene>
    <name evidence="1" type="ORF">SOO65_10645</name>
</gene>
<dbReference type="GO" id="GO:0010181">
    <property type="term" value="F:FMN binding"/>
    <property type="evidence" value="ECO:0007669"/>
    <property type="project" value="InterPro"/>
</dbReference>
<dbReference type="Gene3D" id="3.20.20.70">
    <property type="entry name" value="Aldolase class I"/>
    <property type="match status" value="1"/>
</dbReference>
<accession>A0AAX4HIP5</accession>
<evidence type="ECO:0000313" key="2">
    <source>
        <dbReference type="Proteomes" id="UP001324634"/>
    </source>
</evidence>
<evidence type="ECO:0000313" key="1">
    <source>
        <dbReference type="EMBL" id="WPU63142.1"/>
    </source>
</evidence>
<protein>
    <recommendedName>
        <fullName evidence="3">Isopentenyl-diphosphate delta-isomerase</fullName>
    </recommendedName>
</protein>
<sequence length="350" mass="39295">MTLWSVFDTSSPMEFIPKAPFSDELAQRKGDHIELANKARTSASKIDSRFNYEPLFFAHPNSEAKWKTKFLNFDLDYPVWVSSMTGGTEHAKNINENLAKLCAEFKLGMGLGSCRALLTDDSRLNEFAVRKFMGSQPLFANIGIAQVEELVANGTENKLNEMVKKVEADGLIIHINPLQEWFQPEGDRFTKPPLETLTRVLDKLQTKIIIKEVGQGMGPKSLRALLELPIAGIELAAFGGTNFTLLEYLRATKDETKEPFINVGHSAREMVDILNALPTRNKEFIISGGITSMLDGYELKTKLKAKSLIGMASAFLTPALNDYETLRTYFLRQREALLTARDLLVNREEE</sequence>
<dbReference type="InterPro" id="IPR013785">
    <property type="entry name" value="Aldolase_TIM"/>
</dbReference>
<dbReference type="KEGG" id="psti:SOO65_10645"/>
<proteinExistence type="predicted"/>
<dbReference type="SUPFAM" id="SSF51395">
    <property type="entry name" value="FMN-linked oxidoreductases"/>
    <property type="match status" value="1"/>
</dbReference>
<dbReference type="AlphaFoldDB" id="A0AAX4HIP5"/>
<name>A0AAX4HIP5_9BACT</name>
<dbReference type="GO" id="GO:0004452">
    <property type="term" value="F:isopentenyl-diphosphate delta-isomerase activity"/>
    <property type="evidence" value="ECO:0007669"/>
    <property type="project" value="InterPro"/>
</dbReference>
<keyword evidence="2" id="KW-1185">Reference proteome</keyword>
<dbReference type="InterPro" id="IPR011179">
    <property type="entry name" value="IPdP_isomerase"/>
</dbReference>
<organism evidence="1 2">
    <name type="scientific">Peredibacter starrii</name>
    <dbReference type="NCBI Taxonomy" id="28202"/>
    <lineage>
        <taxon>Bacteria</taxon>
        <taxon>Pseudomonadati</taxon>
        <taxon>Bdellovibrionota</taxon>
        <taxon>Bacteriovoracia</taxon>
        <taxon>Bacteriovoracales</taxon>
        <taxon>Bacteriovoracaceae</taxon>
        <taxon>Peredibacter</taxon>
    </lineage>
</organism>
<dbReference type="Proteomes" id="UP001324634">
    <property type="component" value="Chromosome"/>
</dbReference>